<dbReference type="GeneTree" id="ENSGT00500000046038"/>
<dbReference type="Proteomes" id="UP000007303">
    <property type="component" value="Unassembled WGS sequence"/>
</dbReference>
<reference evidence="3" key="1">
    <citation type="journal article" date="2004" name="Nature">
        <title>Genome duplication in the teleost fish Tetraodon nigroviridis reveals the early vertebrate proto-karyotype.</title>
        <authorList>
            <person name="Jaillon O."/>
            <person name="Aury J.-M."/>
            <person name="Brunet F."/>
            <person name="Petit J.-L."/>
            <person name="Stange-Thomann N."/>
            <person name="Mauceli E."/>
            <person name="Bouneau L."/>
            <person name="Fischer C."/>
            <person name="Ozouf-Costaz C."/>
            <person name="Bernot A."/>
            <person name="Nicaud S."/>
            <person name="Jaffe D."/>
            <person name="Fisher S."/>
            <person name="Lutfalla G."/>
            <person name="Dossat C."/>
            <person name="Segurens B."/>
            <person name="Dasilva C."/>
            <person name="Salanoubat M."/>
            <person name="Levy M."/>
            <person name="Boudet N."/>
            <person name="Castellano S."/>
            <person name="Anthouard V."/>
            <person name="Jubin C."/>
            <person name="Castelli V."/>
            <person name="Katinka M."/>
            <person name="Vacherie B."/>
            <person name="Biemont C."/>
            <person name="Skalli Z."/>
            <person name="Cattolico L."/>
            <person name="Poulain J."/>
            <person name="De Berardinis V."/>
            <person name="Cruaud C."/>
            <person name="Duprat S."/>
            <person name="Brottier P."/>
            <person name="Coutanceau J.-P."/>
            <person name="Gouzy J."/>
            <person name="Parra G."/>
            <person name="Lardier G."/>
            <person name="Chapple C."/>
            <person name="McKernan K.J."/>
            <person name="McEwan P."/>
            <person name="Bosak S."/>
            <person name="Kellis M."/>
            <person name="Volff J.-N."/>
            <person name="Guigo R."/>
            <person name="Zody M.C."/>
            <person name="Mesirov J."/>
            <person name="Lindblad-Toh K."/>
            <person name="Birren B."/>
            <person name="Nusbaum C."/>
            <person name="Kahn D."/>
            <person name="Robinson-Rechavi M."/>
            <person name="Laudet V."/>
            <person name="Schachter V."/>
            <person name="Quetier F."/>
            <person name="Saurin W."/>
            <person name="Scarpelli C."/>
            <person name="Wincker P."/>
            <person name="Lander E.S."/>
            <person name="Weissenbach J."/>
            <person name="Roest Crollius H."/>
        </authorList>
    </citation>
    <scope>NUCLEOTIDE SEQUENCE [LARGE SCALE GENOMIC DNA]</scope>
</reference>
<proteinExistence type="predicted"/>
<keyword evidence="3" id="KW-1185">Reference proteome</keyword>
<name>H3C780_TETNG</name>
<evidence type="ECO:0000313" key="2">
    <source>
        <dbReference type="Ensembl" id="ENSTNIP00000004101.1"/>
    </source>
</evidence>
<evidence type="ECO:0000313" key="3">
    <source>
        <dbReference type="Proteomes" id="UP000007303"/>
    </source>
</evidence>
<dbReference type="InParanoid" id="H3C780"/>
<evidence type="ECO:0000256" key="1">
    <source>
        <dbReference type="SAM" id="MobiDB-lite"/>
    </source>
</evidence>
<dbReference type="HOGENOM" id="CLU_163757_0_0_1"/>
<protein>
    <submittedName>
        <fullName evidence="2">Uncharacterized protein</fullName>
    </submittedName>
</protein>
<reference evidence="2" key="3">
    <citation type="submission" date="2025-09" db="UniProtKB">
        <authorList>
            <consortium name="Ensembl"/>
        </authorList>
    </citation>
    <scope>IDENTIFICATION</scope>
</reference>
<organism evidence="2 3">
    <name type="scientific">Tetraodon nigroviridis</name>
    <name type="common">Spotted green pufferfish</name>
    <name type="synonym">Chelonodon nigroviridis</name>
    <dbReference type="NCBI Taxonomy" id="99883"/>
    <lineage>
        <taxon>Eukaryota</taxon>
        <taxon>Metazoa</taxon>
        <taxon>Chordata</taxon>
        <taxon>Craniata</taxon>
        <taxon>Vertebrata</taxon>
        <taxon>Euteleostomi</taxon>
        <taxon>Actinopterygii</taxon>
        <taxon>Neopterygii</taxon>
        <taxon>Teleostei</taxon>
        <taxon>Neoteleostei</taxon>
        <taxon>Acanthomorphata</taxon>
        <taxon>Eupercaria</taxon>
        <taxon>Tetraodontiformes</taxon>
        <taxon>Tetradontoidea</taxon>
        <taxon>Tetraodontidae</taxon>
        <taxon>Tetraodon</taxon>
    </lineage>
</organism>
<sequence length="124" mass="13281">RLTPAHKPDVWNLGVIFDQRLTLSSYIYECCQDSFLSLEKLSSRTCPAGVAINVDSLTGEPGPGGSRGPGPEGFGALTPLQRSLPTGPDPELAGVVPGLVQQAAPETRTLLTCCCWRFNKRQTP</sequence>
<feature type="compositionally biased region" description="Gly residues" evidence="1">
    <location>
        <begin position="61"/>
        <end position="73"/>
    </location>
</feature>
<accession>H3C780</accession>
<dbReference type="AlphaFoldDB" id="H3C780"/>
<feature type="region of interest" description="Disordered" evidence="1">
    <location>
        <begin position="55"/>
        <end position="91"/>
    </location>
</feature>
<reference evidence="2" key="2">
    <citation type="submission" date="2025-08" db="UniProtKB">
        <authorList>
            <consortium name="Ensembl"/>
        </authorList>
    </citation>
    <scope>IDENTIFICATION</scope>
</reference>
<dbReference type="Ensembl" id="ENSTNIT00000002767.1">
    <property type="protein sequence ID" value="ENSTNIP00000004101.1"/>
    <property type="gene ID" value="ENSTNIG00000000504.1"/>
</dbReference>